<dbReference type="AlphaFoldDB" id="A0A5M3XX90"/>
<dbReference type="RefSeq" id="WP_344318214.1">
    <property type="nucleotide sequence ID" value="NZ_BAAAHM010000048.1"/>
</dbReference>
<name>A0A5M3XX90_9ACTN</name>
<organism evidence="1 2">
    <name type="scientific">Acrocarpospora pleiomorpha</name>
    <dbReference type="NCBI Taxonomy" id="90975"/>
    <lineage>
        <taxon>Bacteria</taxon>
        <taxon>Bacillati</taxon>
        <taxon>Actinomycetota</taxon>
        <taxon>Actinomycetes</taxon>
        <taxon>Streptosporangiales</taxon>
        <taxon>Streptosporangiaceae</taxon>
        <taxon>Acrocarpospora</taxon>
    </lineage>
</organism>
<dbReference type="Proteomes" id="UP000377595">
    <property type="component" value="Unassembled WGS sequence"/>
</dbReference>
<evidence type="ECO:0008006" key="3">
    <source>
        <dbReference type="Google" id="ProtNLM"/>
    </source>
</evidence>
<comment type="caution">
    <text evidence="1">The sequence shown here is derived from an EMBL/GenBank/DDBJ whole genome shotgun (WGS) entry which is preliminary data.</text>
</comment>
<evidence type="ECO:0000313" key="1">
    <source>
        <dbReference type="EMBL" id="GES25757.1"/>
    </source>
</evidence>
<keyword evidence="2" id="KW-1185">Reference proteome</keyword>
<dbReference type="EMBL" id="BLAF01000073">
    <property type="protein sequence ID" value="GES25757.1"/>
    <property type="molecule type" value="Genomic_DNA"/>
</dbReference>
<sequence>MACQAAGLLACDFVHVDTVFLKRLYIFFAMEIETRRVHILGVTANPTGAWTAQQARNLLMDVGERADRFKFLIRDRDGKSPQINKS</sequence>
<evidence type="ECO:0000313" key="2">
    <source>
        <dbReference type="Proteomes" id="UP000377595"/>
    </source>
</evidence>
<reference evidence="1 2" key="1">
    <citation type="submission" date="2019-10" db="EMBL/GenBank/DDBJ databases">
        <title>Whole genome shotgun sequence of Acrocarpospora pleiomorpha NBRC 16267.</title>
        <authorList>
            <person name="Ichikawa N."/>
            <person name="Kimura A."/>
            <person name="Kitahashi Y."/>
            <person name="Komaki H."/>
            <person name="Oguchi A."/>
        </authorList>
    </citation>
    <scope>NUCLEOTIDE SEQUENCE [LARGE SCALE GENOMIC DNA]</scope>
    <source>
        <strain evidence="1 2">NBRC 16267</strain>
    </source>
</reference>
<proteinExistence type="predicted"/>
<protein>
    <recommendedName>
        <fullName evidence="3">Integrase catalytic domain-containing protein</fullName>
    </recommendedName>
</protein>
<accession>A0A5M3XX90</accession>
<gene>
    <name evidence="1" type="ORF">Aple_086560</name>
</gene>